<sequence length="163" mass="17190">MLRQRGFTLVELMIALTVFAVMATLVAPGAAEMIARRKVQEAAQSIMDGLAQARTEALRRNASVRFSLRADGIGWNVTQVGSGDTLRAYSNADWGSLQLASAGSAVSATFLPTGVLATGTQLSQLTVSSHAAQSASRRVNVYGGGMMRMCDPAIAVADDPRRC</sequence>
<evidence type="ECO:0000256" key="3">
    <source>
        <dbReference type="ARBA" id="ARBA00022475"/>
    </source>
</evidence>
<dbReference type="Pfam" id="PF07963">
    <property type="entry name" value="N_methyl"/>
    <property type="match status" value="1"/>
</dbReference>
<dbReference type="Gene3D" id="3.55.40.10">
    <property type="entry name" value="minor pseudopilin epsh domain"/>
    <property type="match status" value="1"/>
</dbReference>
<evidence type="ECO:0000313" key="14">
    <source>
        <dbReference type="Proteomes" id="UP000552954"/>
    </source>
</evidence>
<evidence type="ECO:0000256" key="1">
    <source>
        <dbReference type="ARBA" id="ARBA00004377"/>
    </source>
</evidence>
<dbReference type="NCBIfam" id="TIGR02532">
    <property type="entry name" value="IV_pilin_GFxxxE"/>
    <property type="match status" value="1"/>
</dbReference>
<dbReference type="Proteomes" id="UP000552954">
    <property type="component" value="Unassembled WGS sequence"/>
</dbReference>
<reference evidence="13 14" key="2">
    <citation type="submission" date="2020-06" db="EMBL/GenBank/DDBJ databases">
        <title>Ramlibacter rhizophilus sp. nov., isolated from rhizosphere soil of national flower Mugunghwa from South Korea.</title>
        <authorList>
            <person name="Zheng-Fei Y."/>
            <person name="Huan T."/>
        </authorList>
    </citation>
    <scope>NUCLEOTIDE SEQUENCE [LARGE SCALE GENOMIC DNA]</scope>
    <source>
        <strain evidence="13 14">B156</strain>
    </source>
</reference>
<organism evidence="13 14">
    <name type="scientific">Ramlibacter montanisoli</name>
    <dbReference type="NCBI Taxonomy" id="2732512"/>
    <lineage>
        <taxon>Bacteria</taxon>
        <taxon>Pseudomonadati</taxon>
        <taxon>Pseudomonadota</taxon>
        <taxon>Betaproteobacteria</taxon>
        <taxon>Burkholderiales</taxon>
        <taxon>Comamonadaceae</taxon>
        <taxon>Ramlibacter</taxon>
    </lineage>
</organism>
<dbReference type="Pfam" id="PF12019">
    <property type="entry name" value="GspH"/>
    <property type="match status" value="1"/>
</dbReference>
<evidence type="ECO:0000256" key="5">
    <source>
        <dbReference type="ARBA" id="ARBA00022519"/>
    </source>
</evidence>
<keyword evidence="6 11" id="KW-0812">Transmembrane</keyword>
<feature type="transmembrane region" description="Helical" evidence="11">
    <location>
        <begin position="12"/>
        <end position="31"/>
    </location>
</feature>
<dbReference type="RefSeq" id="WP_171563287.1">
    <property type="nucleotide sequence ID" value="NZ_JABFCS010000001.1"/>
</dbReference>
<dbReference type="InterPro" id="IPR012902">
    <property type="entry name" value="N_methyl_site"/>
</dbReference>
<dbReference type="GO" id="GO:0015627">
    <property type="term" value="C:type II protein secretion system complex"/>
    <property type="evidence" value="ECO:0007669"/>
    <property type="project" value="InterPro"/>
</dbReference>
<comment type="similarity">
    <text evidence="9">Belongs to the GSP H family.</text>
</comment>
<evidence type="ECO:0000256" key="7">
    <source>
        <dbReference type="ARBA" id="ARBA00022989"/>
    </source>
</evidence>
<dbReference type="InterPro" id="IPR022346">
    <property type="entry name" value="T2SS_GspH"/>
</dbReference>
<protein>
    <recommendedName>
        <fullName evidence="2">Type II secretion system protein H</fullName>
    </recommendedName>
    <alternativeName>
        <fullName evidence="10">General secretion pathway protein H</fullName>
    </alternativeName>
</protein>
<dbReference type="EMBL" id="JABFCS010000001">
    <property type="protein sequence ID" value="NNU43338.1"/>
    <property type="molecule type" value="Genomic_DNA"/>
</dbReference>
<dbReference type="AlphaFoldDB" id="A0A849K4I6"/>
<evidence type="ECO:0000256" key="8">
    <source>
        <dbReference type="ARBA" id="ARBA00023136"/>
    </source>
</evidence>
<keyword evidence="5" id="KW-0997">Cell inner membrane</keyword>
<comment type="caution">
    <text evidence="13">The sequence shown here is derived from an EMBL/GenBank/DDBJ whole genome shotgun (WGS) entry which is preliminary data.</text>
</comment>
<evidence type="ECO:0000313" key="13">
    <source>
        <dbReference type="EMBL" id="NNU43338.1"/>
    </source>
</evidence>
<name>A0A849K4I6_9BURK</name>
<keyword evidence="8 11" id="KW-0472">Membrane</keyword>
<keyword evidence="7 11" id="KW-1133">Transmembrane helix</keyword>
<dbReference type="InterPro" id="IPR045584">
    <property type="entry name" value="Pilin-like"/>
</dbReference>
<dbReference type="SUPFAM" id="SSF54523">
    <property type="entry name" value="Pili subunits"/>
    <property type="match status" value="1"/>
</dbReference>
<proteinExistence type="inferred from homology"/>
<evidence type="ECO:0000256" key="2">
    <source>
        <dbReference type="ARBA" id="ARBA00021549"/>
    </source>
</evidence>
<reference evidence="13 14" key="1">
    <citation type="submission" date="2020-05" db="EMBL/GenBank/DDBJ databases">
        <authorList>
            <person name="Khan S.A."/>
            <person name="Jeon C.O."/>
            <person name="Chun B.H."/>
        </authorList>
    </citation>
    <scope>NUCLEOTIDE SEQUENCE [LARGE SCALE GENOMIC DNA]</scope>
    <source>
        <strain evidence="13 14">B156</strain>
    </source>
</reference>
<keyword evidence="3" id="KW-1003">Cell membrane</keyword>
<gene>
    <name evidence="13" type="ORF">HK415_09475</name>
</gene>
<evidence type="ECO:0000256" key="10">
    <source>
        <dbReference type="ARBA" id="ARBA00030775"/>
    </source>
</evidence>
<keyword evidence="4" id="KW-0488">Methylation</keyword>
<evidence type="ECO:0000256" key="6">
    <source>
        <dbReference type="ARBA" id="ARBA00022692"/>
    </source>
</evidence>
<dbReference type="GO" id="GO:0005886">
    <property type="term" value="C:plasma membrane"/>
    <property type="evidence" value="ECO:0007669"/>
    <property type="project" value="UniProtKB-SubCell"/>
</dbReference>
<accession>A0A849K4I6</accession>
<evidence type="ECO:0000256" key="9">
    <source>
        <dbReference type="ARBA" id="ARBA00025772"/>
    </source>
</evidence>
<feature type="domain" description="General secretion pathway GspH" evidence="12">
    <location>
        <begin position="42"/>
        <end position="145"/>
    </location>
</feature>
<keyword evidence="14" id="KW-1185">Reference proteome</keyword>
<dbReference type="GO" id="GO:0015628">
    <property type="term" value="P:protein secretion by the type II secretion system"/>
    <property type="evidence" value="ECO:0007669"/>
    <property type="project" value="InterPro"/>
</dbReference>
<evidence type="ECO:0000259" key="12">
    <source>
        <dbReference type="Pfam" id="PF12019"/>
    </source>
</evidence>
<comment type="subcellular location">
    <subcellularLocation>
        <location evidence="1">Cell inner membrane</location>
        <topology evidence="1">Single-pass membrane protein</topology>
    </subcellularLocation>
</comment>
<evidence type="ECO:0000256" key="11">
    <source>
        <dbReference type="SAM" id="Phobius"/>
    </source>
</evidence>
<dbReference type="PROSITE" id="PS00409">
    <property type="entry name" value="PROKAR_NTER_METHYL"/>
    <property type="match status" value="1"/>
</dbReference>
<evidence type="ECO:0000256" key="4">
    <source>
        <dbReference type="ARBA" id="ARBA00022481"/>
    </source>
</evidence>